<comment type="caution">
    <text evidence="3">The sequence shown here is derived from an EMBL/GenBank/DDBJ whole genome shotgun (WGS) entry which is preliminary data.</text>
</comment>
<feature type="domain" description="N-acetyltransferase" evidence="2">
    <location>
        <begin position="126"/>
        <end position="198"/>
    </location>
</feature>
<name>A0A093V217_TALMA</name>
<dbReference type="Gene3D" id="3.40.630.30">
    <property type="match status" value="1"/>
</dbReference>
<evidence type="ECO:0000259" key="2">
    <source>
        <dbReference type="Pfam" id="PF00583"/>
    </source>
</evidence>
<dbReference type="eggNOG" id="ENOG502SMXQ">
    <property type="taxonomic scope" value="Eukaryota"/>
</dbReference>
<evidence type="ECO:0000256" key="1">
    <source>
        <dbReference type="SAM" id="Phobius"/>
    </source>
</evidence>
<keyword evidence="1" id="KW-1133">Transmembrane helix</keyword>
<sequence>MDTSTTVTVAPEVATTEKQIPALITFQTQPDNDEHETDRINALRLIADSVAQQRQEASRAIITHPITIAAVLALCAVLSHHINDLATIVTTTAGCLMAGMAGVGYLTYGYLELAEKTGTWSFLRPDANSDKEDVLIVTKYGDDIIGALVLRLLSVSENKKNPKVKAVIRAWTVKQRYRNKTFGTALLEEAIALCKKNGWKGPEFSPDHANSKRILPSMFHKSLDRKEAKARRLLERLMDSRK</sequence>
<dbReference type="GO" id="GO:0016747">
    <property type="term" value="F:acyltransferase activity, transferring groups other than amino-acyl groups"/>
    <property type="evidence" value="ECO:0007669"/>
    <property type="project" value="InterPro"/>
</dbReference>
<dbReference type="EMBL" id="JPOX01000095">
    <property type="protein sequence ID" value="KFX40821.1"/>
    <property type="molecule type" value="Genomic_DNA"/>
</dbReference>
<dbReference type="SUPFAM" id="SSF55729">
    <property type="entry name" value="Acyl-CoA N-acyltransferases (Nat)"/>
    <property type="match status" value="1"/>
</dbReference>
<organism evidence="3">
    <name type="scientific">Talaromyces marneffei PM1</name>
    <dbReference type="NCBI Taxonomy" id="1077442"/>
    <lineage>
        <taxon>Eukaryota</taxon>
        <taxon>Fungi</taxon>
        <taxon>Dikarya</taxon>
        <taxon>Ascomycota</taxon>
        <taxon>Pezizomycotina</taxon>
        <taxon>Eurotiomycetes</taxon>
        <taxon>Eurotiomycetidae</taxon>
        <taxon>Eurotiales</taxon>
        <taxon>Trichocomaceae</taxon>
        <taxon>Talaromyces</taxon>
        <taxon>Talaromyces sect. Talaromyces</taxon>
    </lineage>
</organism>
<protein>
    <recommendedName>
        <fullName evidence="2">N-acetyltransferase domain-containing protein</fullName>
    </recommendedName>
</protein>
<feature type="transmembrane region" description="Helical" evidence="1">
    <location>
        <begin position="61"/>
        <end position="82"/>
    </location>
</feature>
<dbReference type="CDD" id="cd04301">
    <property type="entry name" value="NAT_SF"/>
    <property type="match status" value="1"/>
</dbReference>
<evidence type="ECO:0000313" key="3">
    <source>
        <dbReference type="EMBL" id="KFX40821.1"/>
    </source>
</evidence>
<keyword evidence="1" id="KW-0812">Transmembrane</keyword>
<dbReference type="InterPro" id="IPR016181">
    <property type="entry name" value="Acyl_CoA_acyltransferase"/>
</dbReference>
<reference key="1">
    <citation type="journal article" date="2014" name="PLoS Genet.">
        <title>Signature Gene Expression Reveals Novel Clues to the Molecular Mechanisms of Dimorphic Transition in Penicillium marneffei.</title>
        <authorList>
            <person name="Yang E."/>
            <person name="Wang G."/>
            <person name="Cai J."/>
            <person name="Woo P.C."/>
            <person name="Lau S.K."/>
            <person name="Yuen K.-Y."/>
            <person name="Chow W.-N."/>
            <person name="Lin X."/>
        </authorList>
    </citation>
    <scope>NUCLEOTIDE SEQUENCE [LARGE SCALE GENOMIC DNA]</scope>
    <source>
        <strain>PM1</strain>
    </source>
</reference>
<dbReference type="HOGENOM" id="CLU_040076_1_0_1"/>
<accession>A0A093V217</accession>
<gene>
    <name evidence="3" type="ORF">GQ26_0950010</name>
</gene>
<dbReference type="AlphaFoldDB" id="A0A093V217"/>
<proteinExistence type="predicted"/>
<dbReference type="Pfam" id="PF00583">
    <property type="entry name" value="Acetyltransf_1"/>
    <property type="match status" value="1"/>
</dbReference>
<dbReference type="InterPro" id="IPR000182">
    <property type="entry name" value="GNAT_dom"/>
</dbReference>
<keyword evidence="1" id="KW-0472">Membrane</keyword>
<reference evidence="3" key="2">
    <citation type="journal article" date="2014" name="PLoS Genet.">
        <title>Signature gene expression reveals novel clues to the molecular mechanisms of dimorphic transition in Penicillium marneffei.</title>
        <authorList>
            <person name="Yang E."/>
            <person name="Wang G."/>
            <person name="Cai J."/>
            <person name="Woo P.C."/>
            <person name="Lau S.K."/>
            <person name="Yuen K.-Y."/>
            <person name="Chow W.-N."/>
            <person name="Lin X."/>
        </authorList>
    </citation>
    <scope>NUCLEOTIDE SEQUENCE</scope>
    <source>
        <strain evidence="3">PM1</strain>
    </source>
</reference>
<feature type="transmembrane region" description="Helical" evidence="1">
    <location>
        <begin position="88"/>
        <end position="111"/>
    </location>
</feature>